<name>A0A8H5GXH2_9AGAR</name>
<evidence type="ECO:0008006" key="3">
    <source>
        <dbReference type="Google" id="ProtNLM"/>
    </source>
</evidence>
<gene>
    <name evidence="1" type="ORF">D9758_001554</name>
</gene>
<sequence>MAHLESQTTAIAVYCGSSTGKEAAFKKASISVGTALAKANRRLVYGGGFHGLMGAVSEAVLSSGGKITGVIPSAMIAAGGEGEKGESSKGARENSAQLSLPTGENMEWIVVDSMHKRKVEMARRACGFIALPGGFGTFEELVEVTTWTQLGIHNKPVVVLNVLSFYDPLRVLIKSAIAAGFIRPYNENLIVFVDGPSSSDPTEQENFDWEKQL</sequence>
<dbReference type="GO" id="GO:0016799">
    <property type="term" value="F:hydrolase activity, hydrolyzing N-glycosyl compounds"/>
    <property type="evidence" value="ECO:0007669"/>
    <property type="project" value="TreeGrafter"/>
</dbReference>
<dbReference type="InterPro" id="IPR005269">
    <property type="entry name" value="LOG"/>
</dbReference>
<evidence type="ECO:0000313" key="2">
    <source>
        <dbReference type="Proteomes" id="UP000559256"/>
    </source>
</evidence>
<dbReference type="GO" id="GO:0009691">
    <property type="term" value="P:cytokinin biosynthetic process"/>
    <property type="evidence" value="ECO:0007669"/>
    <property type="project" value="InterPro"/>
</dbReference>
<comment type="caution">
    <text evidence="1">The sequence shown here is derived from an EMBL/GenBank/DDBJ whole genome shotgun (WGS) entry which is preliminary data.</text>
</comment>
<dbReference type="Pfam" id="PF03641">
    <property type="entry name" value="Lysine_decarbox"/>
    <property type="match status" value="1"/>
</dbReference>
<dbReference type="OrthoDB" id="414463at2759"/>
<dbReference type="Gene3D" id="3.40.50.450">
    <property type="match status" value="1"/>
</dbReference>
<keyword evidence="2" id="KW-1185">Reference proteome</keyword>
<dbReference type="Proteomes" id="UP000559256">
    <property type="component" value="Unassembled WGS sequence"/>
</dbReference>
<dbReference type="NCBIfam" id="TIGR00730">
    <property type="entry name" value="Rossman fold protein, TIGR00730 family"/>
    <property type="match status" value="1"/>
</dbReference>
<dbReference type="InterPro" id="IPR031100">
    <property type="entry name" value="LOG_fam"/>
</dbReference>
<reference evidence="1 2" key="1">
    <citation type="journal article" date="2020" name="ISME J.">
        <title>Uncovering the hidden diversity of litter-decomposition mechanisms in mushroom-forming fungi.</title>
        <authorList>
            <person name="Floudas D."/>
            <person name="Bentzer J."/>
            <person name="Ahren D."/>
            <person name="Johansson T."/>
            <person name="Persson P."/>
            <person name="Tunlid A."/>
        </authorList>
    </citation>
    <scope>NUCLEOTIDE SEQUENCE [LARGE SCALE GENOMIC DNA]</scope>
    <source>
        <strain evidence="1 2">CBS 291.85</strain>
    </source>
</reference>
<dbReference type="PANTHER" id="PTHR31223">
    <property type="entry name" value="LOG FAMILY PROTEIN YJL055W"/>
    <property type="match status" value="1"/>
</dbReference>
<evidence type="ECO:0000313" key="1">
    <source>
        <dbReference type="EMBL" id="KAF5372881.1"/>
    </source>
</evidence>
<dbReference type="PANTHER" id="PTHR31223:SF70">
    <property type="entry name" value="LOG FAMILY PROTEIN YJL055W"/>
    <property type="match status" value="1"/>
</dbReference>
<dbReference type="SUPFAM" id="SSF102405">
    <property type="entry name" value="MCP/YpsA-like"/>
    <property type="match status" value="1"/>
</dbReference>
<dbReference type="EMBL" id="JAACJM010000004">
    <property type="protein sequence ID" value="KAF5372881.1"/>
    <property type="molecule type" value="Genomic_DNA"/>
</dbReference>
<organism evidence="1 2">
    <name type="scientific">Tetrapyrgos nigripes</name>
    <dbReference type="NCBI Taxonomy" id="182062"/>
    <lineage>
        <taxon>Eukaryota</taxon>
        <taxon>Fungi</taxon>
        <taxon>Dikarya</taxon>
        <taxon>Basidiomycota</taxon>
        <taxon>Agaricomycotina</taxon>
        <taxon>Agaricomycetes</taxon>
        <taxon>Agaricomycetidae</taxon>
        <taxon>Agaricales</taxon>
        <taxon>Marasmiineae</taxon>
        <taxon>Marasmiaceae</taxon>
        <taxon>Tetrapyrgos</taxon>
    </lineage>
</organism>
<dbReference type="AlphaFoldDB" id="A0A8H5GXH2"/>
<dbReference type="GO" id="GO:0005829">
    <property type="term" value="C:cytosol"/>
    <property type="evidence" value="ECO:0007669"/>
    <property type="project" value="TreeGrafter"/>
</dbReference>
<protein>
    <recommendedName>
        <fullName evidence="3">Cytokinin riboside 5'-monophosphate phosphoribohydrolase</fullName>
    </recommendedName>
</protein>
<proteinExistence type="predicted"/>
<accession>A0A8H5GXH2</accession>